<dbReference type="HOGENOM" id="CLU_178725_0_0_1"/>
<name>F2PZM1_TRIEC</name>
<dbReference type="VEuPathDB" id="FungiDB:TEQG_06247"/>
<reference evidence="3" key="1">
    <citation type="journal article" date="2012" name="MBio">
        <title>Comparative genome analysis of Trichophyton rubrum and related dermatophytes reveals candidate genes involved in infection.</title>
        <authorList>
            <person name="Martinez D.A."/>
            <person name="Oliver B.G."/>
            <person name="Graeser Y."/>
            <person name="Goldberg J.M."/>
            <person name="Li W."/>
            <person name="Martinez-Rossi N.M."/>
            <person name="Monod M."/>
            <person name="Shelest E."/>
            <person name="Barton R.C."/>
            <person name="Birch E."/>
            <person name="Brakhage A.A."/>
            <person name="Chen Z."/>
            <person name="Gurr S.J."/>
            <person name="Heiman D."/>
            <person name="Heitman J."/>
            <person name="Kosti I."/>
            <person name="Rossi A."/>
            <person name="Saif S."/>
            <person name="Samalova M."/>
            <person name="Saunders C.W."/>
            <person name="Shea T."/>
            <person name="Summerbell R.C."/>
            <person name="Xu J."/>
            <person name="Young S."/>
            <person name="Zeng Q."/>
            <person name="Birren B.W."/>
            <person name="Cuomo C.A."/>
            <person name="White T.C."/>
        </authorList>
    </citation>
    <scope>NUCLEOTIDE SEQUENCE [LARGE SCALE GENOMIC DNA]</scope>
    <source>
        <strain evidence="3">ATCC MYA-4606 / CBS 127.97</strain>
    </source>
</reference>
<evidence type="ECO:0000256" key="1">
    <source>
        <dbReference type="SAM" id="MobiDB-lite"/>
    </source>
</evidence>
<organism evidence="2 3">
    <name type="scientific">Trichophyton equinum (strain ATCC MYA-4606 / CBS 127.97)</name>
    <name type="common">Horse ringworm fungus</name>
    <dbReference type="NCBI Taxonomy" id="559882"/>
    <lineage>
        <taxon>Eukaryota</taxon>
        <taxon>Fungi</taxon>
        <taxon>Dikarya</taxon>
        <taxon>Ascomycota</taxon>
        <taxon>Pezizomycotina</taxon>
        <taxon>Eurotiomycetes</taxon>
        <taxon>Eurotiomycetidae</taxon>
        <taxon>Onygenales</taxon>
        <taxon>Arthrodermataceae</taxon>
        <taxon>Trichophyton</taxon>
    </lineage>
</organism>
<proteinExistence type="predicted"/>
<protein>
    <submittedName>
        <fullName evidence="2">Uncharacterized protein</fullName>
    </submittedName>
</protein>
<evidence type="ECO:0000313" key="3">
    <source>
        <dbReference type="Proteomes" id="UP000009169"/>
    </source>
</evidence>
<dbReference type="EMBL" id="DS995758">
    <property type="protein sequence ID" value="EGE07339.1"/>
    <property type="molecule type" value="Genomic_DNA"/>
</dbReference>
<gene>
    <name evidence="2" type="ORF">TEQG_06247</name>
</gene>
<dbReference type="AlphaFoldDB" id="F2PZM1"/>
<sequence>MEGVSFLAKPVQRQPTAASSAGNRPLGGLGADRGGKAGLQRLAGLLDVGLTSNARPLWTVQTYSLEHEASATSSYSKPGSWEDRQAVPPYHTHSLMCRTSQSA</sequence>
<feature type="region of interest" description="Disordered" evidence="1">
    <location>
        <begin position="1"/>
        <end position="34"/>
    </location>
</feature>
<dbReference type="Proteomes" id="UP000009169">
    <property type="component" value="Unassembled WGS sequence"/>
</dbReference>
<evidence type="ECO:0000313" key="2">
    <source>
        <dbReference type="EMBL" id="EGE07339.1"/>
    </source>
</evidence>
<keyword evidence="3" id="KW-1185">Reference proteome</keyword>
<accession>F2PZM1</accession>
<feature type="compositionally biased region" description="Polar residues" evidence="1">
    <location>
        <begin position="13"/>
        <end position="22"/>
    </location>
</feature>
<feature type="region of interest" description="Disordered" evidence="1">
    <location>
        <begin position="69"/>
        <end position="103"/>
    </location>
</feature>